<feature type="transmembrane region" description="Helical" evidence="6">
    <location>
        <begin position="122"/>
        <end position="142"/>
    </location>
</feature>
<comment type="subcellular location">
    <subcellularLocation>
        <location evidence="1">Cell membrane</location>
        <topology evidence="1">Multi-pass membrane protein</topology>
    </subcellularLocation>
</comment>
<name>A0A4Y8KQG7_9MICO</name>
<protein>
    <submittedName>
        <fullName evidence="7">Polysaccharide biosynthesis protein</fullName>
    </submittedName>
</protein>
<evidence type="ECO:0000256" key="2">
    <source>
        <dbReference type="ARBA" id="ARBA00022475"/>
    </source>
</evidence>
<evidence type="ECO:0000256" key="3">
    <source>
        <dbReference type="ARBA" id="ARBA00022692"/>
    </source>
</evidence>
<organism evidence="7 8">
    <name type="scientific">Cryobacterium psychrophilum</name>
    <dbReference type="NCBI Taxonomy" id="41988"/>
    <lineage>
        <taxon>Bacteria</taxon>
        <taxon>Bacillati</taxon>
        <taxon>Actinomycetota</taxon>
        <taxon>Actinomycetes</taxon>
        <taxon>Micrococcales</taxon>
        <taxon>Microbacteriaceae</taxon>
        <taxon>Cryobacterium</taxon>
    </lineage>
</organism>
<accession>A0A4Y8KQG7</accession>
<evidence type="ECO:0000256" key="4">
    <source>
        <dbReference type="ARBA" id="ARBA00022989"/>
    </source>
</evidence>
<evidence type="ECO:0000256" key="1">
    <source>
        <dbReference type="ARBA" id="ARBA00004651"/>
    </source>
</evidence>
<feature type="transmembrane region" description="Helical" evidence="6">
    <location>
        <begin position="342"/>
        <end position="359"/>
    </location>
</feature>
<feature type="transmembrane region" description="Helical" evidence="6">
    <location>
        <begin position="187"/>
        <end position="209"/>
    </location>
</feature>
<dbReference type="EMBL" id="SOHQ01000025">
    <property type="protein sequence ID" value="TFD79347.1"/>
    <property type="molecule type" value="Genomic_DNA"/>
</dbReference>
<feature type="transmembrane region" description="Helical" evidence="6">
    <location>
        <begin position="162"/>
        <end position="181"/>
    </location>
</feature>
<feature type="transmembrane region" description="Helical" evidence="6">
    <location>
        <begin position="9"/>
        <end position="31"/>
    </location>
</feature>
<dbReference type="AlphaFoldDB" id="A0A4Y8KQG7"/>
<dbReference type="PANTHER" id="PTHR30250">
    <property type="entry name" value="PST FAMILY PREDICTED COLANIC ACID TRANSPORTER"/>
    <property type="match status" value="1"/>
</dbReference>
<keyword evidence="4 6" id="KW-1133">Transmembrane helix</keyword>
<keyword evidence="8" id="KW-1185">Reference proteome</keyword>
<gene>
    <name evidence="7" type="ORF">E3T53_07825</name>
</gene>
<feature type="transmembrane region" description="Helical" evidence="6">
    <location>
        <begin position="398"/>
        <end position="420"/>
    </location>
</feature>
<comment type="caution">
    <text evidence="7">The sequence shown here is derived from an EMBL/GenBank/DDBJ whole genome shotgun (WGS) entry which is preliminary data.</text>
</comment>
<keyword evidence="3 6" id="KW-0812">Transmembrane</keyword>
<feature type="transmembrane region" description="Helical" evidence="6">
    <location>
        <begin position="269"/>
        <end position="289"/>
    </location>
</feature>
<evidence type="ECO:0000256" key="6">
    <source>
        <dbReference type="SAM" id="Phobius"/>
    </source>
</evidence>
<feature type="transmembrane region" description="Helical" evidence="6">
    <location>
        <begin position="89"/>
        <end position="110"/>
    </location>
</feature>
<dbReference type="GO" id="GO:0005886">
    <property type="term" value="C:plasma membrane"/>
    <property type="evidence" value="ECO:0007669"/>
    <property type="project" value="UniProtKB-SubCell"/>
</dbReference>
<dbReference type="Proteomes" id="UP000298218">
    <property type="component" value="Unassembled WGS sequence"/>
</dbReference>
<evidence type="ECO:0000313" key="8">
    <source>
        <dbReference type="Proteomes" id="UP000298218"/>
    </source>
</evidence>
<dbReference type="OrthoDB" id="3728782at2"/>
<feature type="transmembrane region" description="Helical" evidence="6">
    <location>
        <begin position="230"/>
        <end position="249"/>
    </location>
</feature>
<keyword evidence="2" id="KW-1003">Cell membrane</keyword>
<evidence type="ECO:0000256" key="5">
    <source>
        <dbReference type="ARBA" id="ARBA00023136"/>
    </source>
</evidence>
<feature type="transmembrane region" description="Helical" evidence="6">
    <location>
        <begin position="309"/>
        <end position="330"/>
    </location>
</feature>
<feature type="transmembrane region" description="Helical" evidence="6">
    <location>
        <begin position="51"/>
        <end position="68"/>
    </location>
</feature>
<dbReference type="InterPro" id="IPR050833">
    <property type="entry name" value="Poly_Biosynth_Transport"/>
</dbReference>
<proteinExistence type="predicted"/>
<feature type="transmembrane region" description="Helical" evidence="6">
    <location>
        <begin position="371"/>
        <end position="392"/>
    </location>
</feature>
<keyword evidence="5 6" id="KW-0472">Membrane</keyword>
<evidence type="ECO:0000313" key="7">
    <source>
        <dbReference type="EMBL" id="TFD79347.1"/>
    </source>
</evidence>
<reference evidence="7 8" key="1">
    <citation type="submission" date="2019-03" db="EMBL/GenBank/DDBJ databases">
        <title>Genomics of glacier-inhabiting Cryobacterium strains.</title>
        <authorList>
            <person name="Liu Q."/>
            <person name="Xin Y.-H."/>
        </authorList>
    </citation>
    <scope>NUCLEOTIDE SEQUENCE [LARGE SCALE GENOMIC DNA]</scope>
    <source>
        <strain evidence="7 8">CGMCC 1.4292</strain>
    </source>
</reference>
<sequence>MLATVGTTAVAKIVVVGLSGLLGIFTSRLIIANFGTDAYAQYGLLTTFPALLPFADLGIAAIVINAVAGSNSVRTDEYVRRVIVTAFRILIVSGTLIVVGAVAIHLLGWWPLLLGDGLIPDGGSVAAFACLAIFGLVLPLTVGQRILVGLRKTSAQVASQAVIAPFMLLSIGILIALSAPAGTYIAVLSYVASGIVSVICLVIAGRALAPQLRMAVRDIPRIRRVQSVPALGLAWPMLVQMLALPLAMQTGRLLLSHLSTSYELAKYNLASQLFGIVLQTIAAAGIALWPIYARARSTSRVQSPLAPTLWFLLGGLTLGALLALVSPWVADFVSSGQIELDPLLLVMFVIFVGLQAAKYPFGMYMTDRRGLVFQVVPVIAMVPISLGLSFWLVPILGAAGAVAGASAAVLICQIFPNLWYVRRDLARRRAEPEPDASPATAEDPSL</sequence>
<dbReference type="PANTHER" id="PTHR30250:SF11">
    <property type="entry name" value="O-ANTIGEN TRANSPORTER-RELATED"/>
    <property type="match status" value="1"/>
</dbReference>